<evidence type="ECO:0000313" key="2">
    <source>
        <dbReference type="EMBL" id="MCL6424402.1"/>
    </source>
</evidence>
<evidence type="ECO:0008006" key="4">
    <source>
        <dbReference type="Google" id="ProtNLM"/>
    </source>
</evidence>
<evidence type="ECO:0000313" key="3">
    <source>
        <dbReference type="Proteomes" id="UP001203761"/>
    </source>
</evidence>
<dbReference type="Proteomes" id="UP001203761">
    <property type="component" value="Unassembled WGS sequence"/>
</dbReference>
<dbReference type="EMBL" id="JAKNCJ010000013">
    <property type="protein sequence ID" value="MCL6424402.1"/>
    <property type="molecule type" value="Genomic_DNA"/>
</dbReference>
<proteinExistence type="predicted"/>
<organism evidence="2 3">
    <name type="scientific">Brachybacterium equifaecis</name>
    <dbReference type="NCBI Taxonomy" id="2910770"/>
    <lineage>
        <taxon>Bacteria</taxon>
        <taxon>Bacillati</taxon>
        <taxon>Actinomycetota</taxon>
        <taxon>Actinomycetes</taxon>
        <taxon>Micrococcales</taxon>
        <taxon>Dermabacteraceae</taxon>
        <taxon>Brachybacterium</taxon>
    </lineage>
</organism>
<comment type="caution">
    <text evidence="2">The sequence shown here is derived from an EMBL/GenBank/DDBJ whole genome shotgun (WGS) entry which is preliminary data.</text>
</comment>
<keyword evidence="3" id="KW-1185">Reference proteome</keyword>
<dbReference type="RefSeq" id="WP_249738481.1">
    <property type="nucleotide sequence ID" value="NZ_JAKNCJ010000013.1"/>
</dbReference>
<feature type="region of interest" description="Disordered" evidence="1">
    <location>
        <begin position="1"/>
        <end position="132"/>
    </location>
</feature>
<protein>
    <recommendedName>
        <fullName evidence="4">Sugar ABC transporter ATPase</fullName>
    </recommendedName>
</protein>
<evidence type="ECO:0000256" key="1">
    <source>
        <dbReference type="SAM" id="MobiDB-lite"/>
    </source>
</evidence>
<gene>
    <name evidence="2" type="ORF">Bequi_13615</name>
</gene>
<reference evidence="2" key="1">
    <citation type="submission" date="2022-02" db="EMBL/GenBank/DDBJ databases">
        <authorList>
            <person name="Lee M."/>
            <person name="Kim S.-J."/>
            <person name="Jung M.-Y."/>
        </authorList>
    </citation>
    <scope>NUCLEOTIDE SEQUENCE</scope>
    <source>
        <strain evidence="2">JHP9</strain>
    </source>
</reference>
<name>A0ABT0R392_9MICO</name>
<accession>A0ABT0R392</accession>
<feature type="compositionally biased region" description="Low complexity" evidence="1">
    <location>
        <begin position="48"/>
        <end position="64"/>
    </location>
</feature>
<sequence length="132" mass="13181">MTEQTGQNPFGDEAIRANTPPGAEGPVGTGVEGADDILEADRARDAQDASYDAADAPDPVGADDLTAAEQGNREGDEMVAEGNSAAENVELAGDAEGVDTVGAPGFESPEIAAELDGNSATTPGEDPLAGRP</sequence>